<dbReference type="PANTHER" id="PTHR37839">
    <property type="entry name" value="NA(+)-TRANSLOCATING NADH-QUINONE REDUCTASE SUBUNIT A"/>
    <property type="match status" value="1"/>
</dbReference>
<dbReference type="Pfam" id="PF11973">
    <property type="entry name" value="NQRA_SLBB"/>
    <property type="match status" value="1"/>
</dbReference>
<dbReference type="InterPro" id="IPR022615">
    <property type="entry name" value="NqrA_C_domain"/>
</dbReference>
<dbReference type="InterPro" id="IPR008703">
    <property type="entry name" value="NqrA"/>
</dbReference>
<dbReference type="InterPro" id="IPR056148">
    <property type="entry name" value="NQRA_2nd"/>
</dbReference>
<dbReference type="RefSeq" id="WP_112086068.1">
    <property type="nucleotide sequence ID" value="NZ_QLSV01000007.1"/>
</dbReference>
<evidence type="ECO:0000256" key="4">
    <source>
        <dbReference type="ARBA" id="ARBA00023053"/>
    </source>
</evidence>
<evidence type="ECO:0000256" key="5">
    <source>
        <dbReference type="ARBA" id="ARBA00023065"/>
    </source>
</evidence>
<comment type="caution">
    <text evidence="12">The sequence shown here is derived from an EMBL/GenBank/DDBJ whole genome shotgun (WGS) entry which is preliminary data.</text>
</comment>
<evidence type="ECO:0000259" key="9">
    <source>
        <dbReference type="Pfam" id="PF05896"/>
    </source>
</evidence>
<organism evidence="12 13">
    <name type="scientific">Flavobacterium lacus</name>
    <dbReference type="NCBI Taxonomy" id="1353778"/>
    <lineage>
        <taxon>Bacteria</taxon>
        <taxon>Pseudomonadati</taxon>
        <taxon>Bacteroidota</taxon>
        <taxon>Flavobacteriia</taxon>
        <taxon>Flavobacteriales</taxon>
        <taxon>Flavobacteriaceae</taxon>
        <taxon>Flavobacterium</taxon>
    </lineage>
</organism>
<comment type="catalytic activity">
    <reaction evidence="8">
        <text>a ubiquinone + n Na(+)(in) + NADH + H(+) = a ubiquinol + n Na(+)(out) + NAD(+)</text>
        <dbReference type="Rhea" id="RHEA:47748"/>
        <dbReference type="Rhea" id="RHEA-COMP:9565"/>
        <dbReference type="Rhea" id="RHEA-COMP:9566"/>
        <dbReference type="ChEBI" id="CHEBI:15378"/>
        <dbReference type="ChEBI" id="CHEBI:16389"/>
        <dbReference type="ChEBI" id="CHEBI:17976"/>
        <dbReference type="ChEBI" id="CHEBI:29101"/>
        <dbReference type="ChEBI" id="CHEBI:57540"/>
        <dbReference type="ChEBI" id="CHEBI:57945"/>
        <dbReference type="EC" id="7.2.1.1"/>
    </reaction>
</comment>
<evidence type="ECO:0000256" key="7">
    <source>
        <dbReference type="ARBA" id="ARBA00023201"/>
    </source>
</evidence>
<dbReference type="NCBIfam" id="NF003761">
    <property type="entry name" value="PRK05352.1-4"/>
    <property type="match status" value="1"/>
</dbReference>
<evidence type="ECO:0000256" key="2">
    <source>
        <dbReference type="ARBA" id="ARBA00022967"/>
    </source>
</evidence>
<dbReference type="EMBL" id="QLSV01000007">
    <property type="protein sequence ID" value="RAR47785.1"/>
    <property type="molecule type" value="Genomic_DNA"/>
</dbReference>
<keyword evidence="13" id="KW-1185">Reference proteome</keyword>
<dbReference type="Pfam" id="PF24836">
    <property type="entry name" value="NQRA_2nd"/>
    <property type="match status" value="1"/>
</dbReference>
<evidence type="ECO:0000256" key="3">
    <source>
        <dbReference type="ARBA" id="ARBA00023027"/>
    </source>
</evidence>
<feature type="domain" description="NqrA N-terminal barrel-sandwich hybrid" evidence="9">
    <location>
        <begin position="5"/>
        <end position="97"/>
    </location>
</feature>
<dbReference type="Proteomes" id="UP000249518">
    <property type="component" value="Unassembled WGS sequence"/>
</dbReference>
<gene>
    <name evidence="8" type="primary">nqrA</name>
    <name evidence="12" type="ORF">B0I10_10758</name>
</gene>
<keyword evidence="6 8" id="KW-0830">Ubiquinone</keyword>
<dbReference type="EC" id="7.2.1.1" evidence="8"/>
<comment type="function">
    <text evidence="8">NQR complex catalyzes the reduction of ubiquinone-1 to ubiquinol by two successive reactions, coupled with the transport of Na(+) ions from the cytoplasm to the periplasm. NqrA to NqrE are probably involved in the second step, the conversion of ubisemiquinone to ubiquinol.</text>
</comment>
<reference evidence="12 13" key="1">
    <citation type="submission" date="2018-06" db="EMBL/GenBank/DDBJ databases">
        <title>Genomic Encyclopedia of Type Strains, Phase III (KMG-III): the genomes of soil and plant-associated and newly described type strains.</title>
        <authorList>
            <person name="Whitman W."/>
        </authorList>
    </citation>
    <scope>NUCLEOTIDE SEQUENCE [LARGE SCALE GENOMIC DNA]</scope>
    <source>
        <strain evidence="12 13">CGMCC 1.12504</strain>
    </source>
</reference>
<keyword evidence="1 8" id="KW-0813">Transport</keyword>
<keyword evidence="3 8" id="KW-0520">NAD</keyword>
<dbReference type="Pfam" id="PF05896">
    <property type="entry name" value="NQRA_N"/>
    <property type="match status" value="1"/>
</dbReference>
<dbReference type="GO" id="GO:0006814">
    <property type="term" value="P:sodium ion transport"/>
    <property type="evidence" value="ECO:0007669"/>
    <property type="project" value="UniProtKB-UniRule"/>
</dbReference>
<dbReference type="GO" id="GO:0016655">
    <property type="term" value="F:oxidoreductase activity, acting on NAD(P)H, quinone or similar compound as acceptor"/>
    <property type="evidence" value="ECO:0007669"/>
    <property type="project" value="UniProtKB-UniRule"/>
</dbReference>
<keyword evidence="5 8" id="KW-0406">Ion transport</keyword>
<proteinExistence type="inferred from homology"/>
<evidence type="ECO:0000256" key="1">
    <source>
        <dbReference type="ARBA" id="ARBA00022448"/>
    </source>
</evidence>
<dbReference type="AlphaFoldDB" id="A0A328WR76"/>
<evidence type="ECO:0000259" key="10">
    <source>
        <dbReference type="Pfam" id="PF11973"/>
    </source>
</evidence>
<dbReference type="NCBIfam" id="TIGR01936">
    <property type="entry name" value="nqrA"/>
    <property type="match status" value="1"/>
</dbReference>
<comment type="similarity">
    <text evidence="8">Belongs to the NqrA family.</text>
</comment>
<evidence type="ECO:0000313" key="13">
    <source>
        <dbReference type="Proteomes" id="UP000249518"/>
    </source>
</evidence>
<protein>
    <recommendedName>
        <fullName evidence="8">Na(+)-translocating NADH-quinone reductase subunit A</fullName>
        <shortName evidence="8">Na(+)-NQR subunit A</shortName>
        <shortName evidence="8">Na(+)-translocating NQR subunit A</shortName>
        <ecNumber evidence="8">7.2.1.1</ecNumber>
    </recommendedName>
    <alternativeName>
        <fullName evidence="8">NQR complex subunit A</fullName>
    </alternativeName>
    <alternativeName>
        <fullName evidence="8">NQR-1 subunit A</fullName>
    </alternativeName>
</protein>
<comment type="subunit">
    <text evidence="8">Composed of six subunits; NqrA, NqrB, NqrC, NqrD, NqrE and NqrF.</text>
</comment>
<sequence length="449" mass="48937">MSKDIRIKKGLDLKLVGEAEAKVDAVSRSQVYSIKPSDFHKVTPKLVLKEGAEVKAGEVIFYSKNDEAVKFVSPVSGKINEIKRGEKRVILEINILADAQDTFVEHGKKNPKELSADEVKSHLLASGCWPFIKQRPYDVVATSTDSPKAIFISAYSSAPLSADVEVALKDKLISFQAGVDVLAKLTQGKVHLSVNGKTNSIFSFVSGVELHKVFGPHPSGNVGVQISKIDPINAGERVWVVAPQDVAIIGDLFLTGKFDATKVIALTGSEVSKPQYYTIRIGAQIKEIVSGKLASDNVRIVSGDVFTGDKVSVGGNLGYYANTVTVIPEGNQYRMFGWMPFAGANKHSMQRTALSWLMPGKKYVADTNLNGEERALVVTGEMEKVMPLDIYPMQLLKACLANDIDKMESLGIYEVAPEDFALIDYTNTSKLEAQVIIREALDLMINEVG</sequence>
<evidence type="ECO:0000313" key="12">
    <source>
        <dbReference type="EMBL" id="RAR47785.1"/>
    </source>
</evidence>
<keyword evidence="4 8" id="KW-0915">Sodium</keyword>
<dbReference type="HAMAP" id="MF_00425">
    <property type="entry name" value="NqrA"/>
    <property type="match status" value="1"/>
</dbReference>
<dbReference type="PANTHER" id="PTHR37839:SF1">
    <property type="entry name" value="NA(+)-TRANSLOCATING NADH-QUINONE REDUCTASE SUBUNIT A"/>
    <property type="match status" value="1"/>
</dbReference>
<name>A0A328WR76_9FLAO</name>
<evidence type="ECO:0000259" key="11">
    <source>
        <dbReference type="Pfam" id="PF24836"/>
    </source>
</evidence>
<feature type="domain" description="NqrA second alpha/beta" evidence="11">
    <location>
        <begin position="114"/>
        <end position="258"/>
    </location>
</feature>
<keyword evidence="7 8" id="KW-0739">Sodium transport</keyword>
<dbReference type="InterPro" id="IPR056147">
    <property type="entry name" value="NQRA_N"/>
</dbReference>
<feature type="domain" description="Na(+)-translocating NADH-quinone reductase subunit A C-terminal" evidence="10">
    <location>
        <begin position="263"/>
        <end position="311"/>
    </location>
</feature>
<keyword evidence="2 8" id="KW-1278">Translocase</keyword>
<dbReference type="OrthoDB" id="9774536at2"/>
<evidence type="ECO:0000256" key="8">
    <source>
        <dbReference type="HAMAP-Rule" id="MF_00425"/>
    </source>
</evidence>
<accession>A0A328WR76</accession>
<evidence type="ECO:0000256" key="6">
    <source>
        <dbReference type="ARBA" id="ARBA00023075"/>
    </source>
</evidence>